<evidence type="ECO:0000313" key="4">
    <source>
        <dbReference type="Proteomes" id="UP000737402"/>
    </source>
</evidence>
<dbReference type="EC" id="2.7.1.39" evidence="3"/>
<protein>
    <submittedName>
        <fullName evidence="3">Homoserine kinase type II</fullName>
        <ecNumber evidence="3">2.7.1.39</ecNumber>
    </submittedName>
</protein>
<gene>
    <name evidence="3" type="ORF">JOC95_002880</name>
</gene>
<keyword evidence="4" id="KW-1185">Reference proteome</keyword>
<dbReference type="SUPFAM" id="SSF56112">
    <property type="entry name" value="Protein kinase-like (PK-like)"/>
    <property type="match status" value="1"/>
</dbReference>
<dbReference type="PANTHER" id="PTHR21064">
    <property type="entry name" value="AMINOGLYCOSIDE PHOSPHOTRANSFERASE DOMAIN-CONTAINING PROTEIN-RELATED"/>
    <property type="match status" value="1"/>
</dbReference>
<dbReference type="RefSeq" id="WP_239582921.1">
    <property type="nucleotide sequence ID" value="NZ_JAFBED010000006.1"/>
</dbReference>
<dbReference type="Proteomes" id="UP000737402">
    <property type="component" value="Unassembled WGS sequence"/>
</dbReference>
<evidence type="ECO:0000256" key="1">
    <source>
        <dbReference type="ARBA" id="ARBA00038240"/>
    </source>
</evidence>
<proteinExistence type="inferred from homology"/>
<dbReference type="InterPro" id="IPR011009">
    <property type="entry name" value="Kinase-like_dom_sf"/>
</dbReference>
<name>A0ABS2P245_9BACI</name>
<reference evidence="3 4" key="1">
    <citation type="submission" date="2021-01" db="EMBL/GenBank/DDBJ databases">
        <title>Genomic Encyclopedia of Type Strains, Phase IV (KMG-IV): sequencing the most valuable type-strain genomes for metagenomic binning, comparative biology and taxonomic classification.</title>
        <authorList>
            <person name="Goeker M."/>
        </authorList>
    </citation>
    <scope>NUCLEOTIDE SEQUENCE [LARGE SCALE GENOMIC DNA]</scope>
    <source>
        <strain evidence="3 4">DSM 25879</strain>
    </source>
</reference>
<dbReference type="GO" id="GO:0004413">
    <property type="term" value="F:homoserine kinase activity"/>
    <property type="evidence" value="ECO:0007669"/>
    <property type="project" value="UniProtKB-EC"/>
</dbReference>
<dbReference type="Pfam" id="PF01636">
    <property type="entry name" value="APH"/>
    <property type="match status" value="1"/>
</dbReference>
<dbReference type="PANTHER" id="PTHR21064:SF6">
    <property type="entry name" value="AMINOGLYCOSIDE PHOSPHOTRANSFERASE DOMAIN-CONTAINING PROTEIN"/>
    <property type="match status" value="1"/>
</dbReference>
<keyword evidence="3" id="KW-0808">Transferase</keyword>
<dbReference type="Gene3D" id="3.90.1200.10">
    <property type="match status" value="1"/>
</dbReference>
<organism evidence="3 4">
    <name type="scientific">Sutcliffiella tianshenii</name>
    <dbReference type="NCBI Taxonomy" id="1463404"/>
    <lineage>
        <taxon>Bacteria</taxon>
        <taxon>Bacillati</taxon>
        <taxon>Bacillota</taxon>
        <taxon>Bacilli</taxon>
        <taxon>Bacillales</taxon>
        <taxon>Bacillaceae</taxon>
        <taxon>Sutcliffiella</taxon>
    </lineage>
</organism>
<dbReference type="InterPro" id="IPR002575">
    <property type="entry name" value="Aminoglycoside_PTrfase"/>
</dbReference>
<dbReference type="EMBL" id="JAFBED010000006">
    <property type="protein sequence ID" value="MBM7621007.1"/>
    <property type="molecule type" value="Genomic_DNA"/>
</dbReference>
<comment type="caution">
    <text evidence="3">The sequence shown here is derived from an EMBL/GenBank/DDBJ whole genome shotgun (WGS) entry which is preliminary data.</text>
</comment>
<accession>A0ABS2P245</accession>
<comment type="similarity">
    <text evidence="1">Belongs to the pseudomonas-type ThrB family.</text>
</comment>
<dbReference type="Gene3D" id="3.30.200.20">
    <property type="entry name" value="Phosphorylase Kinase, domain 1"/>
    <property type="match status" value="1"/>
</dbReference>
<evidence type="ECO:0000313" key="3">
    <source>
        <dbReference type="EMBL" id="MBM7621007.1"/>
    </source>
</evidence>
<keyword evidence="3" id="KW-0418">Kinase</keyword>
<feature type="domain" description="Aminoglycoside phosphotransferase" evidence="2">
    <location>
        <begin position="30"/>
        <end position="265"/>
    </location>
</feature>
<sequence>MINTKEEILEDISETCLRVYGMEILDCFPIYRGWLNLKWRVRTEQGNYLIKQFNKERFRKYSDEELHFAHTQQERLFRHDVPCPKLFPIDGQYLLESCKGERFMIMEFCNGSILQPGTATELQMYHLGKAAGRMHRVLNDAGIPKKNKPEFIAPSLEHRINYWQSVIKNALGNGKQSIISIIEKQMEVTQSIRLEDFTLHDTGWAHRDLFMDNILFQEDKVSAILDFDRLKYDYPQLDVARAVISGCLGGSGLNVSAATAFMEGYKEERRVDRGYLYKALCLLWYMESTWWIEADMDELKGPPVRFAEEMVWLGENLQELENRLYDF</sequence>
<evidence type="ECO:0000259" key="2">
    <source>
        <dbReference type="Pfam" id="PF01636"/>
    </source>
</evidence>
<dbReference type="InterPro" id="IPR050249">
    <property type="entry name" value="Pseudomonas-type_ThrB"/>
</dbReference>